<name>A0A3S3PBQ9_9SPHI</name>
<dbReference type="GO" id="GO:0016758">
    <property type="term" value="F:hexosyltransferase activity"/>
    <property type="evidence" value="ECO:0007669"/>
    <property type="project" value="UniProtKB-ARBA"/>
</dbReference>
<comment type="caution">
    <text evidence="2">The sequence shown here is derived from an EMBL/GenBank/DDBJ whole genome shotgun (WGS) entry which is preliminary data.</text>
</comment>
<evidence type="ECO:0000259" key="1">
    <source>
        <dbReference type="Pfam" id="PF00535"/>
    </source>
</evidence>
<keyword evidence="2" id="KW-0808">Transferase</keyword>
<dbReference type="SUPFAM" id="SSF53448">
    <property type="entry name" value="Nucleotide-diphospho-sugar transferases"/>
    <property type="match status" value="1"/>
</dbReference>
<dbReference type="OrthoDB" id="9788101at2"/>
<keyword evidence="3" id="KW-1185">Reference proteome</keyword>
<feature type="domain" description="Glycosyltransferase 2-like" evidence="1">
    <location>
        <begin position="19"/>
        <end position="143"/>
    </location>
</feature>
<gene>
    <name evidence="2" type="ORF">DPV69_11295</name>
</gene>
<proteinExistence type="predicted"/>
<dbReference type="Proteomes" id="UP000284120">
    <property type="component" value="Unassembled WGS sequence"/>
</dbReference>
<dbReference type="InterPro" id="IPR001173">
    <property type="entry name" value="Glyco_trans_2-like"/>
</dbReference>
<evidence type="ECO:0000313" key="2">
    <source>
        <dbReference type="EMBL" id="RWU07564.1"/>
    </source>
</evidence>
<dbReference type="Pfam" id="PF00535">
    <property type="entry name" value="Glycos_transf_2"/>
    <property type="match status" value="1"/>
</dbReference>
<dbReference type="Gene3D" id="3.90.550.10">
    <property type="entry name" value="Spore Coat Polysaccharide Biosynthesis Protein SpsA, Chain A"/>
    <property type="match status" value="1"/>
</dbReference>
<protein>
    <submittedName>
        <fullName evidence="2">Glycosyltransferase</fullName>
    </submittedName>
</protein>
<dbReference type="InterPro" id="IPR029044">
    <property type="entry name" value="Nucleotide-diphossugar_trans"/>
</dbReference>
<dbReference type="CDD" id="cd06433">
    <property type="entry name" value="GT_2_WfgS_like"/>
    <property type="match status" value="1"/>
</dbReference>
<dbReference type="AlphaFoldDB" id="A0A3S3PBQ9"/>
<accession>A0A3S3PBQ9</accession>
<sequence length="268" mass="31104">MYYKIIRLKHYKSLTLKISIITINYNNAAGLEKTVNSVIDQTYEFIEYIIIDGGSDDGSTDVLAKYQNKIAYSISERDNGIYHAMNKGIHKSSGDYLLFLNSGDILFKSNSIEDAVKQGFDCDLVSGNMLCDNDGIKRDWIPDDKLDFALFYHNTIPHPSTFIKRTLFDLVGLYDEALSIVSDWKFFFLAYCKFNCSYKHIDVFIAEFMEDGISSNPLYRPKMKKEQEDVISENFAAFVPYYEELLDARKKLRKLRYTIKIKKFFGIR</sequence>
<dbReference type="PANTHER" id="PTHR22916">
    <property type="entry name" value="GLYCOSYLTRANSFERASE"/>
    <property type="match status" value="1"/>
</dbReference>
<organism evidence="2 3">
    <name type="scientific">Pedobacter chitinilyticus</name>
    <dbReference type="NCBI Taxonomy" id="2233776"/>
    <lineage>
        <taxon>Bacteria</taxon>
        <taxon>Pseudomonadati</taxon>
        <taxon>Bacteroidota</taxon>
        <taxon>Sphingobacteriia</taxon>
        <taxon>Sphingobacteriales</taxon>
        <taxon>Sphingobacteriaceae</taxon>
        <taxon>Pedobacter</taxon>
    </lineage>
</organism>
<evidence type="ECO:0000313" key="3">
    <source>
        <dbReference type="Proteomes" id="UP000284120"/>
    </source>
</evidence>
<dbReference type="PANTHER" id="PTHR22916:SF67">
    <property type="entry name" value="COLANIC ACID BIOSYNTHESIS GLYCOSYL TRANSFERASE WCAE-RELATED"/>
    <property type="match status" value="1"/>
</dbReference>
<dbReference type="EMBL" id="SAYW01000003">
    <property type="protein sequence ID" value="RWU07564.1"/>
    <property type="molecule type" value="Genomic_DNA"/>
</dbReference>
<reference evidence="2 3" key="1">
    <citation type="submission" date="2018-06" db="EMBL/GenBank/DDBJ databases">
        <title>Pedobacter endophyticus sp. nov., an endophytic bacterium isolated from a leaf of Triticum aestivum.</title>
        <authorList>
            <person name="Zhang L."/>
        </authorList>
    </citation>
    <scope>NUCLEOTIDE SEQUENCE [LARGE SCALE GENOMIC DNA]</scope>
    <source>
        <strain evidence="2 3">CM134L-2</strain>
    </source>
</reference>